<gene>
    <name evidence="2" type="ORF">FSBG_00165</name>
</gene>
<dbReference type="InterPro" id="IPR023385">
    <property type="entry name" value="YopX-like_C"/>
</dbReference>
<protein>
    <recommendedName>
        <fullName evidence="1">YopX protein domain-containing protein</fullName>
    </recommendedName>
</protein>
<feature type="domain" description="YopX protein" evidence="1">
    <location>
        <begin position="5"/>
        <end position="126"/>
    </location>
</feature>
<dbReference type="Pfam" id="PF09643">
    <property type="entry name" value="YopX"/>
    <property type="match status" value="1"/>
</dbReference>
<evidence type="ECO:0000259" key="1">
    <source>
        <dbReference type="Pfam" id="PF09643"/>
    </source>
</evidence>
<keyword evidence="3" id="KW-1185">Reference proteome</keyword>
<evidence type="ECO:0000313" key="3">
    <source>
        <dbReference type="Proteomes" id="UP000002975"/>
    </source>
</evidence>
<organism evidence="2 3">
    <name type="scientific">Fusobacterium gonidiaformans 3-1-5R</name>
    <dbReference type="NCBI Taxonomy" id="469605"/>
    <lineage>
        <taxon>Bacteria</taxon>
        <taxon>Fusobacteriati</taxon>
        <taxon>Fusobacteriota</taxon>
        <taxon>Fusobacteriia</taxon>
        <taxon>Fusobacteriales</taxon>
        <taxon>Fusobacteriaceae</taxon>
        <taxon>Fusobacterium</taxon>
    </lineage>
</organism>
<dbReference type="Gene3D" id="2.30.30.290">
    <property type="entry name" value="YopX-like domains"/>
    <property type="match status" value="1"/>
</dbReference>
<reference evidence="2 3" key="1">
    <citation type="submission" date="2009-02" db="EMBL/GenBank/DDBJ databases">
        <title>The Genome Sequence of Fusobacterium sp. 3_1_5R.</title>
        <authorList>
            <consortium name="The Broad Institute Genome Sequencing Platform"/>
            <person name="Ward D."/>
            <person name="Young S.K."/>
            <person name="Kodira C.D."/>
            <person name="Zeng Q."/>
            <person name="Koehrsen M."/>
            <person name="Alvarado L."/>
            <person name="Berlin A."/>
            <person name="Borenstein D."/>
            <person name="Chen Z."/>
            <person name="Engels R."/>
            <person name="Freedman E."/>
            <person name="Gellesch M."/>
            <person name="Goldberg J."/>
            <person name="Griggs A."/>
            <person name="Gujja S."/>
            <person name="Heiman D."/>
            <person name="Hepburn T."/>
            <person name="Howarth C."/>
            <person name="Jen D."/>
            <person name="Larson L."/>
            <person name="Lewis B."/>
            <person name="Mehta T."/>
            <person name="Park D."/>
            <person name="Pearson M."/>
            <person name="Roberts A."/>
            <person name="Saif S."/>
            <person name="Shea T."/>
            <person name="Shenoy N."/>
            <person name="Sisk P."/>
            <person name="Stolte C."/>
            <person name="Sykes S."/>
            <person name="Walk T."/>
            <person name="White J."/>
            <person name="Yandava C."/>
            <person name="Allen-Vercoe E."/>
            <person name="Strauss J."/>
            <person name="Ambrose C."/>
            <person name="Lander E."/>
            <person name="Nusbaum C."/>
            <person name="Galagan J."/>
            <person name="Birren B."/>
        </authorList>
    </citation>
    <scope>NUCLEOTIDE SEQUENCE [LARGE SCALE GENOMIC DNA]</scope>
    <source>
        <strain evidence="2 3">3_1_5R</strain>
    </source>
</reference>
<dbReference type="NCBIfam" id="TIGR01671">
    <property type="entry name" value="phage_TIGR01671"/>
    <property type="match status" value="1"/>
</dbReference>
<dbReference type="AlphaFoldDB" id="E5BEY7"/>
<dbReference type="RefSeq" id="WP_008800747.1">
    <property type="nucleotide sequence ID" value="NZ_GG657971.1"/>
</dbReference>
<name>E5BEY7_9FUSO</name>
<dbReference type="HOGENOM" id="CLU_107462_5_1_0"/>
<evidence type="ECO:0000313" key="2">
    <source>
        <dbReference type="EMBL" id="EFS20668.1"/>
    </source>
</evidence>
<dbReference type="EMBL" id="GG657971">
    <property type="protein sequence ID" value="EFS20668.1"/>
    <property type="molecule type" value="Genomic_DNA"/>
</dbReference>
<dbReference type="BioCyc" id="FSP469605-HMP:GTSP-167-MONOMER"/>
<sequence>MREIKFRAWDGLTKKITNYQICDDMVLFFDKHKGCWLKSQKDRFVLMQSTGIKDKNGVEIYEGDIVKVPHFLHDERIKINGVVKYVNNRAEFVIDLEDIEETFYCCNQKDRIEVVGNIYENPELLEENNVEM</sequence>
<dbReference type="OrthoDB" id="1809393at2"/>
<dbReference type="Proteomes" id="UP000002975">
    <property type="component" value="Unassembled WGS sequence"/>
</dbReference>
<dbReference type="InterPro" id="IPR010024">
    <property type="entry name" value="CHP16711"/>
</dbReference>
<dbReference type="InterPro" id="IPR019096">
    <property type="entry name" value="YopX_protein"/>
</dbReference>
<proteinExistence type="predicted"/>
<dbReference type="SUPFAM" id="SSF159006">
    <property type="entry name" value="YopX-like"/>
    <property type="match status" value="1"/>
</dbReference>
<accession>E5BEY7</accession>